<dbReference type="Proteomes" id="UP001595557">
    <property type="component" value="Unassembled WGS sequence"/>
</dbReference>
<evidence type="ECO:0000256" key="3">
    <source>
        <dbReference type="ARBA" id="ARBA00022553"/>
    </source>
</evidence>
<evidence type="ECO:0000256" key="5">
    <source>
        <dbReference type="ARBA" id="ARBA00022741"/>
    </source>
</evidence>
<evidence type="ECO:0000256" key="2">
    <source>
        <dbReference type="ARBA" id="ARBA00012438"/>
    </source>
</evidence>
<feature type="domain" description="Signal transduction histidine kinase HWE region" evidence="8">
    <location>
        <begin position="301"/>
        <end position="383"/>
    </location>
</feature>
<dbReference type="PANTHER" id="PTHR41523:SF7">
    <property type="entry name" value="HISTIDINE KINASE"/>
    <property type="match status" value="1"/>
</dbReference>
<dbReference type="RefSeq" id="WP_207467595.1">
    <property type="nucleotide sequence ID" value="NZ_JAFNAW010000016.1"/>
</dbReference>
<keyword evidence="5" id="KW-0547">Nucleotide-binding</keyword>
<name>A0ABV7IGJ0_9RHOB</name>
<evidence type="ECO:0000256" key="7">
    <source>
        <dbReference type="ARBA" id="ARBA00022840"/>
    </source>
</evidence>
<protein>
    <recommendedName>
        <fullName evidence="2">histidine kinase</fullName>
        <ecNumber evidence="2">2.7.13.3</ecNumber>
    </recommendedName>
</protein>
<dbReference type="Pfam" id="PF08448">
    <property type="entry name" value="PAS_4"/>
    <property type="match status" value="2"/>
</dbReference>
<dbReference type="InterPro" id="IPR011102">
    <property type="entry name" value="Sig_transdc_His_kinase_HWE"/>
</dbReference>
<keyword evidence="3" id="KW-0597">Phosphoprotein</keyword>
<comment type="catalytic activity">
    <reaction evidence="1">
        <text>ATP + protein L-histidine = ADP + protein N-phospho-L-histidine.</text>
        <dbReference type="EC" id="2.7.13.3"/>
    </reaction>
</comment>
<dbReference type="EMBL" id="JBHRTE010000026">
    <property type="protein sequence ID" value="MFC3167462.1"/>
    <property type="molecule type" value="Genomic_DNA"/>
</dbReference>
<keyword evidence="10" id="KW-1185">Reference proteome</keyword>
<gene>
    <name evidence="9" type="ORF">ACFOD7_05310</name>
</gene>
<keyword evidence="4" id="KW-0808">Transferase</keyword>
<evidence type="ECO:0000256" key="1">
    <source>
        <dbReference type="ARBA" id="ARBA00000085"/>
    </source>
</evidence>
<dbReference type="Pfam" id="PF07536">
    <property type="entry name" value="HWE_HK"/>
    <property type="match status" value="1"/>
</dbReference>
<dbReference type="PANTHER" id="PTHR41523">
    <property type="entry name" value="TWO-COMPONENT SYSTEM SENSOR PROTEIN"/>
    <property type="match status" value="1"/>
</dbReference>
<dbReference type="InterPro" id="IPR013656">
    <property type="entry name" value="PAS_4"/>
</dbReference>
<evidence type="ECO:0000256" key="6">
    <source>
        <dbReference type="ARBA" id="ARBA00022777"/>
    </source>
</evidence>
<sequence>MPTADHVSALKGGGECGALLRGLDWTANPLGHPEDWPAELSALVGITLASAQPMLIVWGPSQITLYNDGYAAMCGQRHPQALGRPFKELWFDIWDTVQPIIDAAYSGVSTSMDDIEFTMHRNGYPEKTNFAFSYNPVRNRAGEVLGMFCPCTETTASVAARGVERVERSGFLQVLEVALGATALLSGPDHVFRFANAEYAKLVGNRDIIGKPVRLALPEVVGQGFVAILDKVYRTGESHVGRQIPIELKSHPDAVARLRHLDFLYHPIRDEKGAINGIFVQALDVTEQVDEEQRQGMLNRELGHRLKNQLAMVQAIVNQTLRSADDLESAGKALSGRIRALAGAHDMLIEGRASRTTVDEIVRKALAPYDDDRGTRIGIGGPSLAIASRPALSLSLILHELSTNATKYGALSNDAGLVRIDWRTRPSPDGTEQFVLSWSETDGPPVTEPESIGSGTRLIRTGLSGTAACEVVIDYAPDGLRCEIAADLASFQNEN</sequence>
<dbReference type="InterPro" id="IPR035965">
    <property type="entry name" value="PAS-like_dom_sf"/>
</dbReference>
<comment type="caution">
    <text evidence="9">The sequence shown here is derived from an EMBL/GenBank/DDBJ whole genome shotgun (WGS) entry which is preliminary data.</text>
</comment>
<keyword evidence="7" id="KW-0067">ATP-binding</keyword>
<evidence type="ECO:0000259" key="8">
    <source>
        <dbReference type="SMART" id="SM00911"/>
    </source>
</evidence>
<proteinExistence type="predicted"/>
<dbReference type="EC" id="2.7.13.3" evidence="2"/>
<dbReference type="SMART" id="SM00911">
    <property type="entry name" value="HWE_HK"/>
    <property type="match status" value="1"/>
</dbReference>
<dbReference type="Gene3D" id="3.30.450.20">
    <property type="entry name" value="PAS domain"/>
    <property type="match status" value="2"/>
</dbReference>
<evidence type="ECO:0000313" key="10">
    <source>
        <dbReference type="Proteomes" id="UP001595557"/>
    </source>
</evidence>
<dbReference type="SUPFAM" id="SSF55785">
    <property type="entry name" value="PYP-like sensor domain (PAS domain)"/>
    <property type="match status" value="2"/>
</dbReference>
<accession>A0ABV7IGJ0</accession>
<evidence type="ECO:0000256" key="4">
    <source>
        <dbReference type="ARBA" id="ARBA00022679"/>
    </source>
</evidence>
<evidence type="ECO:0000313" key="9">
    <source>
        <dbReference type="EMBL" id="MFC3167462.1"/>
    </source>
</evidence>
<organism evidence="9 10">
    <name type="scientific">Paracoccus fontiphilus</name>
    <dbReference type="NCBI Taxonomy" id="1815556"/>
    <lineage>
        <taxon>Bacteria</taxon>
        <taxon>Pseudomonadati</taxon>
        <taxon>Pseudomonadota</taxon>
        <taxon>Alphaproteobacteria</taxon>
        <taxon>Rhodobacterales</taxon>
        <taxon>Paracoccaceae</taxon>
        <taxon>Paracoccus</taxon>
    </lineage>
</organism>
<dbReference type="GO" id="GO:0016301">
    <property type="term" value="F:kinase activity"/>
    <property type="evidence" value="ECO:0007669"/>
    <property type="project" value="UniProtKB-KW"/>
</dbReference>
<reference evidence="10" key="1">
    <citation type="journal article" date="2019" name="Int. J. Syst. Evol. Microbiol.">
        <title>The Global Catalogue of Microorganisms (GCM) 10K type strain sequencing project: providing services to taxonomists for standard genome sequencing and annotation.</title>
        <authorList>
            <consortium name="The Broad Institute Genomics Platform"/>
            <consortium name="The Broad Institute Genome Sequencing Center for Infectious Disease"/>
            <person name="Wu L."/>
            <person name="Ma J."/>
        </authorList>
    </citation>
    <scope>NUCLEOTIDE SEQUENCE [LARGE SCALE GENOMIC DNA]</scope>
    <source>
        <strain evidence="10">KCTC 52239</strain>
    </source>
</reference>
<keyword evidence="6 9" id="KW-0418">Kinase</keyword>